<comment type="similarity">
    <text evidence="2">Belongs to the 1-acyl-sn-glycerol-3-phosphate acyltransferase family.</text>
</comment>
<reference evidence="11 12" key="1">
    <citation type="submission" date="2013-12" db="EMBL/GenBank/DDBJ databases">
        <title>Draft genome of the parsitic nematode Ancylostoma duodenale.</title>
        <authorList>
            <person name="Mitreva M."/>
        </authorList>
    </citation>
    <scope>NUCLEOTIDE SEQUENCE [LARGE SCALE GENOMIC DNA]</scope>
    <source>
        <strain evidence="11 12">Zhejiang</strain>
    </source>
</reference>
<comment type="subcellular location">
    <subcellularLocation>
        <location evidence="1">Membrane</location>
    </subcellularLocation>
</comment>
<evidence type="ECO:0000256" key="7">
    <source>
        <dbReference type="ARBA" id="ARBA00023136"/>
    </source>
</evidence>
<dbReference type="EMBL" id="KN748735">
    <property type="protein sequence ID" value="KIH50763.1"/>
    <property type="molecule type" value="Genomic_DNA"/>
</dbReference>
<accession>A0A0C2C3A2</accession>
<feature type="non-terminal residue" evidence="11">
    <location>
        <position position="1"/>
    </location>
</feature>
<dbReference type="OrthoDB" id="10051137at2759"/>
<dbReference type="Pfam" id="PF01553">
    <property type="entry name" value="Acyltransferase"/>
    <property type="match status" value="1"/>
</dbReference>
<dbReference type="PANTHER" id="PTHR23063">
    <property type="entry name" value="PHOSPHOLIPID ACYLTRANSFERASE"/>
    <property type="match status" value="1"/>
</dbReference>
<keyword evidence="12" id="KW-1185">Reference proteome</keyword>
<evidence type="ECO:0000256" key="8">
    <source>
        <dbReference type="ARBA" id="ARBA00023315"/>
    </source>
</evidence>
<dbReference type="InterPro" id="IPR002123">
    <property type="entry name" value="Plipid/glycerol_acylTrfase"/>
</dbReference>
<keyword evidence="8" id="KW-0012">Acyltransferase</keyword>
<evidence type="ECO:0000313" key="11">
    <source>
        <dbReference type="EMBL" id="KIH50763.1"/>
    </source>
</evidence>
<evidence type="ECO:0000256" key="6">
    <source>
        <dbReference type="ARBA" id="ARBA00023098"/>
    </source>
</evidence>
<sequence>WKLSLIWFAGFLFRYLILVPIRIALFVLGMSIMVCACYLMGHVSNKRENRAKKGGICVANHTSPIDVMVLSCDNCYAMVGQKQGGILGFIEESLSRAEDHIWFERSEAGDRKK</sequence>
<evidence type="ECO:0000256" key="5">
    <source>
        <dbReference type="ARBA" id="ARBA00022989"/>
    </source>
</evidence>
<keyword evidence="5 9" id="KW-1133">Transmembrane helix</keyword>
<evidence type="ECO:0000259" key="10">
    <source>
        <dbReference type="Pfam" id="PF01553"/>
    </source>
</evidence>
<dbReference type="GO" id="GO:0019432">
    <property type="term" value="P:triglyceride biosynthetic process"/>
    <property type="evidence" value="ECO:0007669"/>
    <property type="project" value="TreeGrafter"/>
</dbReference>
<keyword evidence="7 9" id="KW-0472">Membrane</keyword>
<dbReference type="PANTHER" id="PTHR23063:SF53">
    <property type="entry name" value="PHOSPHOLIPID_GLYCEROL ACYLTRANSFERASE DOMAIN-CONTAINING PROTEIN"/>
    <property type="match status" value="1"/>
</dbReference>
<dbReference type="Proteomes" id="UP000054047">
    <property type="component" value="Unassembled WGS sequence"/>
</dbReference>
<organism evidence="11 12">
    <name type="scientific">Ancylostoma duodenale</name>
    <dbReference type="NCBI Taxonomy" id="51022"/>
    <lineage>
        <taxon>Eukaryota</taxon>
        <taxon>Metazoa</taxon>
        <taxon>Ecdysozoa</taxon>
        <taxon>Nematoda</taxon>
        <taxon>Chromadorea</taxon>
        <taxon>Rhabditida</taxon>
        <taxon>Rhabditina</taxon>
        <taxon>Rhabditomorpha</taxon>
        <taxon>Strongyloidea</taxon>
        <taxon>Ancylostomatidae</taxon>
        <taxon>Ancylostomatinae</taxon>
        <taxon>Ancylostoma</taxon>
    </lineage>
</organism>
<evidence type="ECO:0000256" key="1">
    <source>
        <dbReference type="ARBA" id="ARBA00004370"/>
    </source>
</evidence>
<evidence type="ECO:0000256" key="4">
    <source>
        <dbReference type="ARBA" id="ARBA00022692"/>
    </source>
</evidence>
<dbReference type="AlphaFoldDB" id="A0A0C2C3A2"/>
<protein>
    <recommendedName>
        <fullName evidence="10">Phospholipid/glycerol acyltransferase domain-containing protein</fullName>
    </recommendedName>
</protein>
<name>A0A0C2C3A2_9BILA</name>
<keyword evidence="3" id="KW-0808">Transferase</keyword>
<dbReference type="GO" id="GO:0005783">
    <property type="term" value="C:endoplasmic reticulum"/>
    <property type="evidence" value="ECO:0007669"/>
    <property type="project" value="TreeGrafter"/>
</dbReference>
<keyword evidence="4 9" id="KW-0812">Transmembrane</keyword>
<evidence type="ECO:0000256" key="9">
    <source>
        <dbReference type="SAM" id="Phobius"/>
    </source>
</evidence>
<evidence type="ECO:0000256" key="2">
    <source>
        <dbReference type="ARBA" id="ARBA00008655"/>
    </source>
</evidence>
<dbReference type="GO" id="GO:0004366">
    <property type="term" value="F:glycerol-3-phosphate O-acyltransferase activity"/>
    <property type="evidence" value="ECO:0007669"/>
    <property type="project" value="TreeGrafter"/>
</dbReference>
<evidence type="ECO:0000256" key="3">
    <source>
        <dbReference type="ARBA" id="ARBA00022679"/>
    </source>
</evidence>
<dbReference type="GO" id="GO:0016020">
    <property type="term" value="C:membrane"/>
    <property type="evidence" value="ECO:0007669"/>
    <property type="project" value="UniProtKB-SubCell"/>
</dbReference>
<feature type="transmembrane region" description="Helical" evidence="9">
    <location>
        <begin position="12"/>
        <end position="40"/>
    </location>
</feature>
<feature type="non-terminal residue" evidence="11">
    <location>
        <position position="113"/>
    </location>
</feature>
<feature type="domain" description="Phospholipid/glycerol acyltransferase" evidence="10">
    <location>
        <begin position="43"/>
        <end position="112"/>
    </location>
</feature>
<gene>
    <name evidence="11" type="ORF">ANCDUO_19155</name>
</gene>
<keyword evidence="6" id="KW-0443">Lipid metabolism</keyword>
<evidence type="ECO:0000313" key="12">
    <source>
        <dbReference type="Proteomes" id="UP000054047"/>
    </source>
</evidence>
<proteinExistence type="inferred from homology"/>